<organism evidence="2 3">
    <name type="scientific">Corynebacterium suicordis DSM 45110</name>
    <dbReference type="NCBI Taxonomy" id="1121369"/>
    <lineage>
        <taxon>Bacteria</taxon>
        <taxon>Bacillati</taxon>
        <taxon>Actinomycetota</taxon>
        <taxon>Actinomycetes</taxon>
        <taxon>Mycobacteriales</taxon>
        <taxon>Corynebacteriaceae</taxon>
        <taxon>Corynebacterium</taxon>
    </lineage>
</organism>
<keyword evidence="2" id="KW-0255">Endonuclease</keyword>
<reference evidence="2 3" key="1">
    <citation type="submission" date="2020-10" db="EMBL/GenBank/DDBJ databases">
        <title>Novel species in genus Corynebacterium.</title>
        <authorList>
            <person name="Zhang G."/>
        </authorList>
    </citation>
    <scope>NUCLEOTIDE SEQUENCE [LARGE SCALE GENOMIC DNA]</scope>
    <source>
        <strain evidence="2 3">DSM 45110</strain>
    </source>
</reference>
<keyword evidence="2" id="KW-0378">Hydrolase</keyword>
<dbReference type="PANTHER" id="PTHR24094:SF15">
    <property type="entry name" value="AMP-DEPENDENT SYNTHETASE_LIGASE DOMAIN-CONTAINING PROTEIN-RELATED"/>
    <property type="match status" value="1"/>
</dbReference>
<dbReference type="PANTHER" id="PTHR24094">
    <property type="entry name" value="SECRETED PROTEIN"/>
    <property type="match status" value="1"/>
</dbReference>
<dbReference type="GO" id="GO:0004519">
    <property type="term" value="F:endonuclease activity"/>
    <property type="evidence" value="ECO:0007669"/>
    <property type="project" value="UniProtKB-KW"/>
</dbReference>
<keyword evidence="2" id="KW-0540">Nuclease</keyword>
<comment type="caution">
    <text evidence="2">The sequence shown here is derived from an EMBL/GenBank/DDBJ whole genome shotgun (WGS) entry which is preliminary data.</text>
</comment>
<proteinExistence type="predicted"/>
<gene>
    <name evidence="2" type="ORF">IRY30_04120</name>
</gene>
<evidence type="ECO:0000313" key="2">
    <source>
        <dbReference type="EMBL" id="MBF4553269.1"/>
    </source>
</evidence>
<dbReference type="Pfam" id="PF07510">
    <property type="entry name" value="GmrSD_C"/>
    <property type="match status" value="1"/>
</dbReference>
<dbReference type="InterPro" id="IPR011089">
    <property type="entry name" value="GmrSD_C"/>
</dbReference>
<name>A0ABR9ZJY8_9CORY</name>
<dbReference type="RefSeq" id="WP_194556095.1">
    <property type="nucleotide sequence ID" value="NZ_JADKMY010000001.1"/>
</dbReference>
<accession>A0ABR9ZJY8</accession>
<evidence type="ECO:0000259" key="1">
    <source>
        <dbReference type="Pfam" id="PF07510"/>
    </source>
</evidence>
<feature type="domain" description="GmrSD restriction endonucleases C-terminal" evidence="1">
    <location>
        <begin position="73"/>
        <end position="188"/>
    </location>
</feature>
<dbReference type="Proteomes" id="UP000635902">
    <property type="component" value="Unassembled WGS sequence"/>
</dbReference>
<dbReference type="EMBL" id="JADKMY010000001">
    <property type="protein sequence ID" value="MBF4553269.1"/>
    <property type="molecule type" value="Genomic_DNA"/>
</dbReference>
<keyword evidence="3" id="KW-1185">Reference proteome</keyword>
<sequence length="202" mass="22123">MLSVVAVRAPSLLPAWPSSSFSADATSVSSTLPQLQVVDFRPRILGYSRDQFGNGWASQVTAEGEYLDTREIVLRRAAAELTQSEPAQPKPTVASDEYTGATEAVTAIEIDHIYPLAAAWDMGAWNWEPLQRRQFANDYARNLAATAEALNQEKSDSTPGQWLPPDARGQCHYVSRFLQVAVHYGLAISRADAATAREVCQL</sequence>
<protein>
    <submittedName>
        <fullName evidence="2">HNH endonuclease</fullName>
    </submittedName>
</protein>
<evidence type="ECO:0000313" key="3">
    <source>
        <dbReference type="Proteomes" id="UP000635902"/>
    </source>
</evidence>